<evidence type="ECO:0000313" key="2">
    <source>
        <dbReference type="Proteomes" id="UP000225564"/>
    </source>
</evidence>
<keyword evidence="2" id="KW-1185">Reference proteome</keyword>
<reference evidence="1 2" key="1">
    <citation type="submission" date="2017-02" db="EMBL/GenBank/DDBJ databases">
        <title>Comeplete genome sequence of Bacteriophage pVco-5, that infects Vibrio corallilyticus.</title>
        <authorList>
            <person name="Kim H.J."/>
            <person name="Park S.C."/>
        </authorList>
    </citation>
    <scope>NUCLEOTIDE SEQUENCE [LARGE SCALE GENOMIC DNA]</scope>
</reference>
<sequence>MHLIQTKYVNANQDILWFEYLDYSFDGWIEENVDLDKYRGSYSIGTHDNYTNIPVRRP</sequence>
<dbReference type="EMBL" id="KY612839">
    <property type="protein sequence ID" value="ARM70994.1"/>
    <property type="molecule type" value="Genomic_DNA"/>
</dbReference>
<gene>
    <name evidence="1" type="ORF">pVco5_006</name>
</gene>
<accession>A0A1W6JUN3</accession>
<proteinExistence type="predicted"/>
<dbReference type="Proteomes" id="UP000225564">
    <property type="component" value="Segment"/>
</dbReference>
<organism evidence="1 2">
    <name type="scientific">Vibrio phage pVco-5</name>
    <dbReference type="NCBI Taxonomy" id="1965485"/>
    <lineage>
        <taxon>Viruses</taxon>
        <taxon>Duplodnaviria</taxon>
        <taxon>Heunggongvirae</taxon>
        <taxon>Uroviricota</taxon>
        <taxon>Caudoviricetes</taxon>
        <taxon>Schitoviridae</taxon>
        <taxon>Vicoquintavirus</taxon>
        <taxon>Vicoquintavirus Pvco5</taxon>
    </lineage>
</organism>
<protein>
    <submittedName>
        <fullName evidence="1">Uncharacterized protein</fullName>
    </submittedName>
</protein>
<evidence type="ECO:0000313" key="1">
    <source>
        <dbReference type="EMBL" id="ARM70994.1"/>
    </source>
</evidence>
<name>A0A1W6JUN3_9CAUD</name>